<feature type="transmembrane region" description="Helical" evidence="1">
    <location>
        <begin position="12"/>
        <end position="33"/>
    </location>
</feature>
<name>A0A5S9ILZ2_UABAM</name>
<dbReference type="KEGG" id="uam:UABAM_02231"/>
<keyword evidence="3" id="KW-1185">Reference proteome</keyword>
<feature type="transmembrane region" description="Helical" evidence="1">
    <location>
        <begin position="198"/>
        <end position="222"/>
    </location>
</feature>
<dbReference type="Proteomes" id="UP000326354">
    <property type="component" value="Chromosome"/>
</dbReference>
<feature type="transmembrane region" description="Helical" evidence="1">
    <location>
        <begin position="142"/>
        <end position="160"/>
    </location>
</feature>
<keyword evidence="1" id="KW-1133">Transmembrane helix</keyword>
<accession>A0A5S9ILZ2</accession>
<evidence type="ECO:0000313" key="3">
    <source>
        <dbReference type="Proteomes" id="UP000326354"/>
    </source>
</evidence>
<gene>
    <name evidence="2" type="ORF">UABAM_02231</name>
</gene>
<feature type="transmembrane region" description="Helical" evidence="1">
    <location>
        <begin position="39"/>
        <end position="60"/>
    </location>
</feature>
<feature type="transmembrane region" description="Helical" evidence="1">
    <location>
        <begin position="91"/>
        <end position="110"/>
    </location>
</feature>
<keyword evidence="1" id="KW-0472">Membrane</keyword>
<dbReference type="EMBL" id="AP019860">
    <property type="protein sequence ID" value="BBM83876.1"/>
    <property type="molecule type" value="Genomic_DNA"/>
</dbReference>
<dbReference type="AlphaFoldDB" id="A0A5S9ILZ2"/>
<dbReference type="RefSeq" id="WP_151968059.1">
    <property type="nucleotide sequence ID" value="NZ_AP019860.1"/>
</dbReference>
<proteinExistence type="predicted"/>
<evidence type="ECO:0000256" key="1">
    <source>
        <dbReference type="SAM" id="Phobius"/>
    </source>
</evidence>
<organism evidence="2 3">
    <name type="scientific">Uabimicrobium amorphum</name>
    <dbReference type="NCBI Taxonomy" id="2596890"/>
    <lineage>
        <taxon>Bacteria</taxon>
        <taxon>Pseudomonadati</taxon>
        <taxon>Planctomycetota</taxon>
        <taxon>Candidatus Uabimicrobiia</taxon>
        <taxon>Candidatus Uabimicrobiales</taxon>
        <taxon>Candidatus Uabimicrobiaceae</taxon>
        <taxon>Candidatus Uabimicrobium</taxon>
    </lineage>
</organism>
<feature type="transmembrane region" description="Helical" evidence="1">
    <location>
        <begin position="117"/>
        <end position="136"/>
    </location>
</feature>
<keyword evidence="1" id="KW-0812">Transmembrane</keyword>
<sequence length="542" mass="62891">MFYSKINGYFPYIFHQKITFFTMVSLLLIFPLLDYLGAYLLLYIFPVANCIMSLVCLFALKDIKDVNGLTMTLYLLPQLIIANAFTSVIGYYHLIIVIVFSFLTFQLYAFGKENKKLIAISCFFSLTMVALCHVVSPNIYLWLHPVVFYSIFIAWLLERINVFHNEYLHKTFSTILLCMLPFLIIGPLYLLYHYDSVFFIIGIAIIVDLSISFTQASSVPVLPEKKSQLTPTVCNYQKQTQQKTWSNLDLDILLGQLETAYIKKNNANAWKKITKIISPALDNYHKHDDSSYIKHLFSTTNKVIEQTSCDLQEFQKPFIELVKQHRLILQQRLPFNSLVHMYTILQKIDSPSWQPYVKLLTQQLKVTSNTSFVGWYRTVDIEIDDNDFVTNRLKDAPSADLPRPLALKFYFSKQKNVKVINAEAYTSCWIKTNRSLVYNCDNEYTKFSISYHGLITQNKPGFFRYKNLWGSKKIPYEIKISLPKNCILHNVNITPLTQEKVDFTTIKTPQGNVQVHILPVKKNNVAQPWLAKITVDYEKCSE</sequence>
<reference evidence="2 3" key="1">
    <citation type="submission" date="2019-08" db="EMBL/GenBank/DDBJ databases">
        <title>Complete genome sequence of Candidatus Uab amorphum.</title>
        <authorList>
            <person name="Shiratori T."/>
            <person name="Suzuki S."/>
            <person name="Kakizawa Y."/>
            <person name="Ishida K."/>
        </authorList>
    </citation>
    <scope>NUCLEOTIDE SEQUENCE [LARGE SCALE GENOMIC DNA]</scope>
    <source>
        <strain evidence="2 3">SRT547</strain>
    </source>
</reference>
<protein>
    <submittedName>
        <fullName evidence="2">Uncharacterized protein</fullName>
    </submittedName>
</protein>
<evidence type="ECO:0000313" key="2">
    <source>
        <dbReference type="EMBL" id="BBM83876.1"/>
    </source>
</evidence>
<feature type="transmembrane region" description="Helical" evidence="1">
    <location>
        <begin position="172"/>
        <end position="192"/>
    </location>
</feature>